<evidence type="ECO:0000313" key="1">
    <source>
        <dbReference type="EMBL" id="WTU78419.1"/>
    </source>
</evidence>
<sequence length="65" mass="6662">MAPLAVSHALRGSCARTIERLGEVCVDRLPAVVAEGIEDGTVLVASLKRDPGAVALAKVGLIPMP</sequence>
<name>A0AAU2K017_9ACTN</name>
<organism evidence="1">
    <name type="scientific">Streptomyces sp. NBC_00049</name>
    <dbReference type="NCBI Taxonomy" id="2903617"/>
    <lineage>
        <taxon>Bacteria</taxon>
        <taxon>Bacillati</taxon>
        <taxon>Actinomycetota</taxon>
        <taxon>Actinomycetes</taxon>
        <taxon>Kitasatosporales</taxon>
        <taxon>Streptomycetaceae</taxon>
        <taxon>Streptomyces</taxon>
    </lineage>
</organism>
<dbReference type="AlphaFoldDB" id="A0AAU2K017"/>
<proteinExistence type="predicted"/>
<protein>
    <submittedName>
        <fullName evidence="1">Uncharacterized protein</fullName>
    </submittedName>
</protein>
<accession>A0AAU2K017</accession>
<dbReference type="EMBL" id="CP108264">
    <property type="protein sequence ID" value="WTU78419.1"/>
    <property type="molecule type" value="Genomic_DNA"/>
</dbReference>
<reference evidence="1" key="1">
    <citation type="submission" date="2022-10" db="EMBL/GenBank/DDBJ databases">
        <title>The complete genomes of actinobacterial strains from the NBC collection.</title>
        <authorList>
            <person name="Joergensen T.S."/>
            <person name="Alvarez Arevalo M."/>
            <person name="Sterndorff E.B."/>
            <person name="Faurdal D."/>
            <person name="Vuksanovic O."/>
            <person name="Mourched A.-S."/>
            <person name="Charusanti P."/>
            <person name="Shaw S."/>
            <person name="Blin K."/>
            <person name="Weber T."/>
        </authorList>
    </citation>
    <scope>NUCLEOTIDE SEQUENCE</scope>
    <source>
        <strain evidence="1">NBC_00049</strain>
    </source>
</reference>
<gene>
    <name evidence="1" type="ORF">OG327_36790</name>
</gene>